<dbReference type="AlphaFoldDB" id="A0AAV2F9E2"/>
<dbReference type="EMBL" id="OZ034819">
    <property type="protein sequence ID" value="CAL1394863.1"/>
    <property type="molecule type" value="Genomic_DNA"/>
</dbReference>
<reference evidence="2 3" key="1">
    <citation type="submission" date="2024-04" db="EMBL/GenBank/DDBJ databases">
        <authorList>
            <person name="Fracassetti M."/>
        </authorList>
    </citation>
    <scope>NUCLEOTIDE SEQUENCE [LARGE SCALE GENOMIC DNA]</scope>
</reference>
<gene>
    <name evidence="2" type="ORF">LTRI10_LOCUS35335</name>
</gene>
<accession>A0AAV2F9E2</accession>
<proteinExistence type="predicted"/>
<evidence type="ECO:0000313" key="2">
    <source>
        <dbReference type="EMBL" id="CAL1394863.1"/>
    </source>
</evidence>
<evidence type="ECO:0000313" key="3">
    <source>
        <dbReference type="Proteomes" id="UP001497516"/>
    </source>
</evidence>
<dbReference type="Proteomes" id="UP001497516">
    <property type="component" value="Chromosome 6"/>
</dbReference>
<sequence>MIYVSTAKLAVIDEPERPSLSPITAAADPAFSTPEEKEHRITKPVTCPPAPLRAPPKRKLSRSAILKIT</sequence>
<organism evidence="2 3">
    <name type="scientific">Linum trigynum</name>
    <dbReference type="NCBI Taxonomy" id="586398"/>
    <lineage>
        <taxon>Eukaryota</taxon>
        <taxon>Viridiplantae</taxon>
        <taxon>Streptophyta</taxon>
        <taxon>Embryophyta</taxon>
        <taxon>Tracheophyta</taxon>
        <taxon>Spermatophyta</taxon>
        <taxon>Magnoliopsida</taxon>
        <taxon>eudicotyledons</taxon>
        <taxon>Gunneridae</taxon>
        <taxon>Pentapetalae</taxon>
        <taxon>rosids</taxon>
        <taxon>fabids</taxon>
        <taxon>Malpighiales</taxon>
        <taxon>Linaceae</taxon>
        <taxon>Linum</taxon>
    </lineage>
</organism>
<evidence type="ECO:0000256" key="1">
    <source>
        <dbReference type="SAM" id="MobiDB-lite"/>
    </source>
</evidence>
<name>A0AAV2F9E2_9ROSI</name>
<protein>
    <submittedName>
        <fullName evidence="2">Uncharacterized protein</fullName>
    </submittedName>
</protein>
<feature type="region of interest" description="Disordered" evidence="1">
    <location>
        <begin position="19"/>
        <end position="69"/>
    </location>
</feature>
<keyword evidence="3" id="KW-1185">Reference proteome</keyword>